<protein>
    <submittedName>
        <fullName evidence="2">C-type lectin domain-containing protein</fullName>
    </submittedName>
</protein>
<evidence type="ECO:0000313" key="2">
    <source>
        <dbReference type="WBParaSite" id="TCONS_00017015.p1"/>
    </source>
</evidence>
<accession>A0AAF5DSN1</accession>
<sequence length="765" mass="87876">RHCLCHVKISSIFDLFFIYKIECNVDDFLESQKIFQKQLNLSNLANWNNPMILSYQLNEIYTKDYNKSNGLIETCNAYAKMGSYLSKMNILLSDCISTLFILKNVKEPSNALLYGSIINTVEYQCSAGFYNGIAQWECLKRIFKYKYNDLLQCVTTMLNDYMVDSINSCKLVKTSIDCQTKIFRDVCGNNQAAYYGCESFHQFTDHLWPILISMFKPVTLLIAIVGFVSTQSQIDNYCNQIQFLHCSNQFANTLGLSPDLVFKNATDFRIQLATIFYLGKNNVNNWVNLCNSFNTFYQCLGQLNYVECLSPVGLIVNGATPNDAFDYDGTFRQYNFECSIGFVPYNDNYNCLASTWANAASQLISLSSSYRKNVNHDPKNACKYAKDLQDGYGQVFGSLNCKTNKKWATWWGCIWSNLMEMVNLWLKYQKHGKRMKLLENIIKKKKSGYELFSLYYNYKEYFYLKVMLKNLLKIFLSVFVVLIVANFGKGQSDISCDSSALQHCLYGFIQFTGWNASSQNGLNDYTSLYTYLQQTVGNVVGYDDGLLLVCNGIEQFVSCLGQQNIGCITVPGRLRAGDSLTNAYGIAGTFNQYQFECGAGLFTVERDNALTCIQRVLTSNVNVLANCRSTYFANVQHDPSNANLYIGNLLKCYIAPFSVARCRRETRSNEWWACETQYQFVKPQFPLATDVCDIQHSPLLTMSDYLKSNHKIENNKHFFKMPNIWKQNELGEWIYTEQEWLIEYDYISNKKTIKIKTKLKKGKNN</sequence>
<dbReference type="AlphaFoldDB" id="A0AAF5DSN1"/>
<dbReference type="Proteomes" id="UP000035681">
    <property type="component" value="Unplaced"/>
</dbReference>
<name>A0AAF5DSN1_STRER</name>
<organism evidence="1 2">
    <name type="scientific">Strongyloides stercoralis</name>
    <name type="common">Threadworm</name>
    <dbReference type="NCBI Taxonomy" id="6248"/>
    <lineage>
        <taxon>Eukaryota</taxon>
        <taxon>Metazoa</taxon>
        <taxon>Ecdysozoa</taxon>
        <taxon>Nematoda</taxon>
        <taxon>Chromadorea</taxon>
        <taxon>Rhabditida</taxon>
        <taxon>Tylenchina</taxon>
        <taxon>Panagrolaimomorpha</taxon>
        <taxon>Strongyloidoidea</taxon>
        <taxon>Strongyloididae</taxon>
        <taxon>Strongyloides</taxon>
    </lineage>
</organism>
<dbReference type="PANTHER" id="PTHR34311">
    <property type="entry name" value="PROTEIN CBG21698-RELATED"/>
    <property type="match status" value="1"/>
</dbReference>
<keyword evidence="1" id="KW-1185">Reference proteome</keyword>
<evidence type="ECO:0000313" key="1">
    <source>
        <dbReference type="Proteomes" id="UP000035681"/>
    </source>
</evidence>
<reference evidence="2" key="1">
    <citation type="submission" date="2024-02" db="UniProtKB">
        <authorList>
            <consortium name="WormBaseParasite"/>
        </authorList>
    </citation>
    <scope>IDENTIFICATION</scope>
</reference>
<dbReference type="WBParaSite" id="TCONS_00017015.p1">
    <property type="protein sequence ID" value="TCONS_00017015.p1"/>
    <property type="gene ID" value="XLOC_011088"/>
</dbReference>
<proteinExistence type="predicted"/>